<keyword evidence="4 10" id="KW-0812">Transmembrane</keyword>
<gene>
    <name evidence="14" type="ORF">EQG61_01950</name>
</gene>
<evidence type="ECO:0000256" key="9">
    <source>
        <dbReference type="ARBA" id="ARBA00023237"/>
    </source>
</evidence>
<comment type="similarity">
    <text evidence="10 11">Belongs to the TonB-dependent receptor family.</text>
</comment>
<dbReference type="PANTHER" id="PTHR30069:SF29">
    <property type="entry name" value="HEMOGLOBIN AND HEMOGLOBIN-HAPTOGLOBIN-BINDING PROTEIN 1-RELATED"/>
    <property type="match status" value="1"/>
</dbReference>
<keyword evidence="15" id="KW-1185">Reference proteome</keyword>
<dbReference type="GO" id="GO:0009279">
    <property type="term" value="C:cell outer membrane"/>
    <property type="evidence" value="ECO:0007669"/>
    <property type="project" value="UniProtKB-SubCell"/>
</dbReference>
<organism evidence="14 15">
    <name type="scientific">Flavobacterium stagni</name>
    <dbReference type="NCBI Taxonomy" id="2506421"/>
    <lineage>
        <taxon>Bacteria</taxon>
        <taxon>Pseudomonadati</taxon>
        <taxon>Bacteroidota</taxon>
        <taxon>Flavobacteriia</taxon>
        <taxon>Flavobacteriales</taxon>
        <taxon>Flavobacteriaceae</taxon>
        <taxon>Flavobacterium</taxon>
    </lineage>
</organism>
<dbReference type="Proteomes" id="UP000289857">
    <property type="component" value="Unassembled WGS sequence"/>
</dbReference>
<evidence type="ECO:0000256" key="10">
    <source>
        <dbReference type="PROSITE-ProRule" id="PRU01360"/>
    </source>
</evidence>
<dbReference type="SUPFAM" id="SSF49464">
    <property type="entry name" value="Carboxypeptidase regulatory domain-like"/>
    <property type="match status" value="1"/>
</dbReference>
<dbReference type="Gene3D" id="2.60.40.1120">
    <property type="entry name" value="Carboxypeptidase-like, regulatory domain"/>
    <property type="match status" value="1"/>
</dbReference>
<feature type="domain" description="TonB-dependent receptor plug" evidence="13">
    <location>
        <begin position="121"/>
        <end position="230"/>
    </location>
</feature>
<evidence type="ECO:0000259" key="13">
    <source>
        <dbReference type="Pfam" id="PF07715"/>
    </source>
</evidence>
<keyword evidence="3 10" id="KW-1134">Transmembrane beta strand</keyword>
<dbReference type="Gene3D" id="2.40.170.20">
    <property type="entry name" value="TonB-dependent receptor, beta-barrel domain"/>
    <property type="match status" value="1"/>
</dbReference>
<evidence type="ECO:0000256" key="2">
    <source>
        <dbReference type="ARBA" id="ARBA00022448"/>
    </source>
</evidence>
<accession>A0A4Q1KBE1</accession>
<keyword evidence="5" id="KW-0732">Signal</keyword>
<dbReference type="InterPro" id="IPR036942">
    <property type="entry name" value="Beta-barrel_TonB_sf"/>
</dbReference>
<dbReference type="PROSITE" id="PS52016">
    <property type="entry name" value="TONB_DEPENDENT_REC_3"/>
    <property type="match status" value="1"/>
</dbReference>
<dbReference type="GO" id="GO:0015344">
    <property type="term" value="F:siderophore uptake transmembrane transporter activity"/>
    <property type="evidence" value="ECO:0007669"/>
    <property type="project" value="TreeGrafter"/>
</dbReference>
<sequence>MKKTAINVFFFFLFSLTVLGQGKLKGIVVDNELNQPLIGVNLAVQGSTGGVLTDVDGKFEISVPSSGKLSISFIGYQTKVLSFSVAKGEEQELGKIVLTVESNKLDEVVIKGSALFDIAKDRSTPVAVSTVNAAVIQQKLGNKEFVEILNNTPSVYASRGGGGFGDSRVTVRGFGQENIAIMINGMPVNDMENGRVFWSNWAGLSDVASAMQVQRGLGSSRLAISSVGGTINIVTKSSQRKEGGFVQSMLGNDDYRKFLATYSTGKMKNGFSASVLLSNTEGDGYVDGTKFSAQNYFLAMGYEFNKKHNIEFTFTGAPQWHHQRGTGITIHRYIQKGEGGEPNVRWNDDWGYYKGEEFNIRRNFYHKPVMSLNWEWEINDKTRVNTLAYGSWGRGGGSGAFGNVAGIAYTSDRLRDANGLVNYDLISQYNSGNAITIPDTNNPPGTVTLSRPQDPTYGNVNTSSSGLSMISGINSHNWYGAIMNVNRKFNKITVDAGVDYRYYKGIHVRNVNNLLGADYYRDQRNVNNNSFYTNQTFAASPSFNPFFNATKNTIVDRNWEGLVSWLGGFAQAEYKTDKLSVFVQGAVSNQSYQRVDYFVYADNVPLQTSDKQKRMGGNIKVGANYNLNEKHNVFVNTGYYSRQPFIDAVFPNSRNIVNDDVSNEKILGIELGYGYRSAKFNANVNVYRTQWNDRFTSRADTDPANPSGYFVFRGVSELHQGVEVDFTYKPFKGLQVNGMFSKGDWSYIGTSTGDKFNNQNEIISTGTQVFLDGVKVGSAAQMTAALGFDYEFLPRLKFSANSNYFDNLYADINPANFGVQNNKGTLKLPSYTLFDTGLSYKMLVGKDNKDSVNFVLNVANVFDTIYILESQTNIFADDNVIPSNPAAGTYASNNKLYNGVADGNRVWFGFGRTWNFGITYNF</sequence>
<dbReference type="SUPFAM" id="SSF56935">
    <property type="entry name" value="Porins"/>
    <property type="match status" value="1"/>
</dbReference>
<dbReference type="InterPro" id="IPR008969">
    <property type="entry name" value="CarboxyPept-like_regulatory"/>
</dbReference>
<keyword evidence="9 10" id="KW-0998">Cell outer membrane</keyword>
<dbReference type="Gene3D" id="2.170.130.10">
    <property type="entry name" value="TonB-dependent receptor, plug domain"/>
    <property type="match status" value="1"/>
</dbReference>
<dbReference type="Pfam" id="PF07715">
    <property type="entry name" value="Plug"/>
    <property type="match status" value="1"/>
</dbReference>
<reference evidence="15" key="1">
    <citation type="submission" date="2019-01" db="EMBL/GenBank/DDBJ databases">
        <title>Cytophagaceae bacterium strain CAR-16.</title>
        <authorList>
            <person name="Chen W.-M."/>
        </authorList>
    </citation>
    <scope>NUCLEOTIDE SEQUENCE [LARGE SCALE GENOMIC DNA]</scope>
    <source>
        <strain evidence="15">WWJ-16</strain>
    </source>
</reference>
<dbReference type="InterPro" id="IPR039426">
    <property type="entry name" value="TonB-dep_rcpt-like"/>
</dbReference>
<dbReference type="OrthoDB" id="9761152at2"/>
<evidence type="ECO:0000256" key="5">
    <source>
        <dbReference type="ARBA" id="ARBA00022729"/>
    </source>
</evidence>
<dbReference type="RefSeq" id="WP_129460203.1">
    <property type="nucleotide sequence ID" value="NZ_SBKN01000001.1"/>
</dbReference>
<dbReference type="Pfam" id="PF00593">
    <property type="entry name" value="TonB_dep_Rec_b-barrel"/>
    <property type="match status" value="1"/>
</dbReference>
<evidence type="ECO:0000256" key="7">
    <source>
        <dbReference type="ARBA" id="ARBA00023136"/>
    </source>
</evidence>
<comment type="caution">
    <text evidence="14">The sequence shown here is derived from an EMBL/GenBank/DDBJ whole genome shotgun (WGS) entry which is preliminary data.</text>
</comment>
<keyword evidence="2 10" id="KW-0813">Transport</keyword>
<dbReference type="InterPro" id="IPR000531">
    <property type="entry name" value="Beta-barrel_TonB"/>
</dbReference>
<dbReference type="PANTHER" id="PTHR30069">
    <property type="entry name" value="TONB-DEPENDENT OUTER MEMBRANE RECEPTOR"/>
    <property type="match status" value="1"/>
</dbReference>
<evidence type="ECO:0000256" key="11">
    <source>
        <dbReference type="RuleBase" id="RU003357"/>
    </source>
</evidence>
<proteinExistence type="inferred from homology"/>
<protein>
    <submittedName>
        <fullName evidence="14">TonB-dependent receptor</fullName>
    </submittedName>
</protein>
<dbReference type="AlphaFoldDB" id="A0A4Q1KBE1"/>
<evidence type="ECO:0000259" key="12">
    <source>
        <dbReference type="Pfam" id="PF00593"/>
    </source>
</evidence>
<evidence type="ECO:0000256" key="1">
    <source>
        <dbReference type="ARBA" id="ARBA00004571"/>
    </source>
</evidence>
<evidence type="ECO:0000256" key="4">
    <source>
        <dbReference type="ARBA" id="ARBA00022692"/>
    </source>
</evidence>
<evidence type="ECO:0000313" key="14">
    <source>
        <dbReference type="EMBL" id="RXR24225.1"/>
    </source>
</evidence>
<dbReference type="InterPro" id="IPR037066">
    <property type="entry name" value="Plug_dom_sf"/>
</dbReference>
<dbReference type="InterPro" id="IPR012910">
    <property type="entry name" value="Plug_dom"/>
</dbReference>
<name>A0A4Q1KBE1_9FLAO</name>
<dbReference type="Pfam" id="PF13715">
    <property type="entry name" value="CarbopepD_reg_2"/>
    <property type="match status" value="1"/>
</dbReference>
<evidence type="ECO:0000256" key="6">
    <source>
        <dbReference type="ARBA" id="ARBA00023077"/>
    </source>
</evidence>
<keyword evidence="7 10" id="KW-0472">Membrane</keyword>
<comment type="subcellular location">
    <subcellularLocation>
        <location evidence="1 10">Cell outer membrane</location>
        <topology evidence="1 10">Multi-pass membrane protein</topology>
    </subcellularLocation>
</comment>
<evidence type="ECO:0000256" key="3">
    <source>
        <dbReference type="ARBA" id="ARBA00022452"/>
    </source>
</evidence>
<evidence type="ECO:0000313" key="15">
    <source>
        <dbReference type="Proteomes" id="UP000289857"/>
    </source>
</evidence>
<dbReference type="GO" id="GO:0044718">
    <property type="term" value="P:siderophore transmembrane transport"/>
    <property type="evidence" value="ECO:0007669"/>
    <property type="project" value="TreeGrafter"/>
</dbReference>
<evidence type="ECO:0000256" key="8">
    <source>
        <dbReference type="ARBA" id="ARBA00023170"/>
    </source>
</evidence>
<dbReference type="EMBL" id="SBKN01000001">
    <property type="protein sequence ID" value="RXR24225.1"/>
    <property type="molecule type" value="Genomic_DNA"/>
</dbReference>
<keyword evidence="6 11" id="KW-0798">TonB box</keyword>
<keyword evidence="8 14" id="KW-0675">Receptor</keyword>
<feature type="domain" description="TonB-dependent receptor-like beta-barrel" evidence="12">
    <location>
        <begin position="379"/>
        <end position="861"/>
    </location>
</feature>